<dbReference type="EMBL" id="SJPG01000001">
    <property type="protein sequence ID" value="TWT60888.1"/>
    <property type="molecule type" value="Genomic_DNA"/>
</dbReference>
<evidence type="ECO:0000256" key="3">
    <source>
        <dbReference type="SAM" id="Coils"/>
    </source>
</evidence>
<protein>
    <submittedName>
        <fullName evidence="5">CHAT domain protein</fullName>
    </submittedName>
</protein>
<keyword evidence="3" id="KW-0175">Coiled coil</keyword>
<dbReference type="InterPro" id="IPR011990">
    <property type="entry name" value="TPR-like_helical_dom_sf"/>
</dbReference>
<comment type="caution">
    <text evidence="5">The sequence shown here is derived from an EMBL/GenBank/DDBJ whole genome shotgun (WGS) entry which is preliminary data.</text>
</comment>
<dbReference type="Pfam" id="PF13424">
    <property type="entry name" value="TPR_12"/>
    <property type="match status" value="4"/>
</dbReference>
<keyword evidence="6" id="KW-1185">Reference proteome</keyword>
<proteinExistence type="predicted"/>
<evidence type="ECO:0000313" key="5">
    <source>
        <dbReference type="EMBL" id="TWT60888.1"/>
    </source>
</evidence>
<keyword evidence="2" id="KW-0802">TPR repeat</keyword>
<reference evidence="5 6" key="1">
    <citation type="submission" date="2019-02" db="EMBL/GenBank/DDBJ databases">
        <title>Deep-cultivation of Planctomycetes and their phenomic and genomic characterization uncovers novel biology.</title>
        <authorList>
            <person name="Wiegand S."/>
            <person name="Jogler M."/>
            <person name="Boedeker C."/>
            <person name="Pinto D."/>
            <person name="Vollmers J."/>
            <person name="Rivas-Marin E."/>
            <person name="Kohn T."/>
            <person name="Peeters S.H."/>
            <person name="Heuer A."/>
            <person name="Rast P."/>
            <person name="Oberbeckmann S."/>
            <person name="Bunk B."/>
            <person name="Jeske O."/>
            <person name="Meyerdierks A."/>
            <person name="Storesund J.E."/>
            <person name="Kallscheuer N."/>
            <person name="Luecker S."/>
            <person name="Lage O.M."/>
            <person name="Pohl T."/>
            <person name="Merkel B.J."/>
            <person name="Hornburger P."/>
            <person name="Mueller R.-W."/>
            <person name="Bruemmer F."/>
            <person name="Labrenz M."/>
            <person name="Spormann A.M."/>
            <person name="Op Den Camp H."/>
            <person name="Overmann J."/>
            <person name="Amann R."/>
            <person name="Jetten M.S.M."/>
            <person name="Mascher T."/>
            <person name="Medema M.H."/>
            <person name="Devos D.P."/>
            <person name="Kaster A.-K."/>
            <person name="Ovreas L."/>
            <person name="Rohde M."/>
            <person name="Galperin M.Y."/>
            <person name="Jogler C."/>
        </authorList>
    </citation>
    <scope>NUCLEOTIDE SEQUENCE [LARGE SCALE GENOMIC DNA]</scope>
    <source>
        <strain evidence="5 6">Pan54</strain>
    </source>
</reference>
<evidence type="ECO:0000259" key="4">
    <source>
        <dbReference type="Pfam" id="PF12770"/>
    </source>
</evidence>
<evidence type="ECO:0000313" key="6">
    <source>
        <dbReference type="Proteomes" id="UP000316095"/>
    </source>
</evidence>
<organism evidence="5 6">
    <name type="scientific">Rubinisphaera italica</name>
    <dbReference type="NCBI Taxonomy" id="2527969"/>
    <lineage>
        <taxon>Bacteria</taxon>
        <taxon>Pseudomonadati</taxon>
        <taxon>Planctomycetota</taxon>
        <taxon>Planctomycetia</taxon>
        <taxon>Planctomycetales</taxon>
        <taxon>Planctomycetaceae</taxon>
        <taxon>Rubinisphaera</taxon>
    </lineage>
</organism>
<accession>A0A5C5XDK2</accession>
<sequence>MNSGMLVAQDEVSTPETVGEIARLKDQAYQFEAEGKTLKAIKSMESAERLILSEGLDEELPDVLIFLTTRRIREDQLEAARESALRMYQLDTAKFGKEYWRTRAWESGLKYIDALKKLDDLPRKQVLKADLQLSTVSSFISIGETKVAVDASRSALEVIREHLGEEMTEFSDARGTLGKALYADHQFRKAEPHLRFAIKRYSEIYGPGHPSMTDFIDALSDILGHYSAEEEKAGHLEKALVHQREVIETLLLKGDEWANELIEPRYDFIRLQRLITPIPPAKKQELFSDNFEENTLKLYQTSTELTWNPGTMTASEVTWVRPVASEISTEMRMNFQISGEVTKGRGYFRWGFKLGQNAAVWIGIHRTMTGDSIKDELWVEESQWDGKQWASGVNRTWHIETGTASGLWTTRLDQGLLKIEHNQSEVYYTSLYNNSREPVTAILGNAFQLEGDYDSIEVLGIPRRVFTQDEDHVDQAAEYYIRKEAEPLKKGDYLRAFQLRLISYRYRKAIYGEHHVKHADSVKAIGYLLDVRGDPEGALSFFEEGLEINRRQLGELHPDTAALWNNLAYIHQRLGHPKEAIPMYARSVKIMEITRGEIDELTAQSLSNLGNAIGETGDKALAREYFEKSLAIRIQVLGEEAPKTADSYGLMAQSLVEMGDFKSAITYAEKCLKIHLRTQGDQHPETLKARLIFSIVLHHSERNSEAIENCRHVYNAYRESFGSQNEVTRRAGHELNTFLKSALKKSLDEGKFSEVAKLTSDQLELRTEMYGSEDWKAVNLSNDLMEYQSIAMLPHAKQVQFKNALEQIEKAKQQTDRNQHQLACEFYVAALKGLSETIGQETRYYALMNASYGASLSRVDKFEEAMQAYSESFSILEPLLGKKHPDYSNIEIQLARLYMTRGELDKAHDYLNQGNKRYNFLEGDLSLIKDLSESWQYAASLLARAYEDAGEWEKALELGRNSISVQKSLYGNSHWKTRDAELALQQTQAMQSLDLEALEEVKLAYRLYKDSNTAEKDLNWKKSKDLRKQAYDLLTRHFGVSDPQTTLLQFQMARCCVALDQDQEAQELFSEVAKFRESSHGSTHPETADAFYMQSHAAMKTGDLRTALVAARTSREIQQIADITKTTRYASTLNSMAIICLEMKDYQEATLLFEESGQLLKITSGVNSQVYALSRSNLASLYKIQKDARATDTLVEAIELVRKAFGEDHPEFAVMLEKAASTQESSENWDKAREYYQKSLEINQRVYGTTHTSTLKAKVGLARILAETGNYDEAIRELKEIVGVIADQYGTNHPDYADHCESVAVRLYAIGNSQEALEYQYQALDARAENFAKTASVQSERQQLLLSSQLLNSLHNLLLFEAGMKTDPTRAYERILAWKGAVLVRQMQRRLAVDNEELQPIVEELQQVTRSLAALESVRDDQETRESRRKERKRLISRREELESQLSIQASQLLSNQEQAISVNDLQQHLPENSVLVDYFVYRGSVATATDDGRRLVAFVVPSAGKIQRIELGKADEIEAVIDEWRREIVRGAGGVRGDLRIGSSTKDSSIRSPQTVLRERVWDPVAKYFGNAETVLIAADTFLTRLPFAALPGTNPDRYLIEELQLVYVPAAQMLSHSVDAKNQGQSTDNSLLLVGDVDFAAPGSRENQPTTDQDYPLIASTRSSNHTLHEFSPLPETADEIDVIKQLYLVTEPVERLSILRGSYATEGELRHQVAGRKYVHFATHGFFRSASQEAMKSDADESIINILPGLQSGLALAGANRSSGFSISQLSAGDDGLLTAIEVAELDLKQTEIAVLSACETGLGKIAGGEGLLGLQRAFHLAGADTVVATLWQVDDEATRVLMVEFYKNLWERKLGRLESLRQAQIAMLRGKLHQVASRNDEIKTNSIPPRFWAAFVLSGEW</sequence>
<dbReference type="RefSeq" id="WP_165441656.1">
    <property type="nucleotide sequence ID" value="NZ_SJPG01000001.1"/>
</dbReference>
<dbReference type="Gene3D" id="1.25.40.10">
    <property type="entry name" value="Tetratricopeptide repeat domain"/>
    <property type="match status" value="6"/>
</dbReference>
<dbReference type="InterPro" id="IPR019734">
    <property type="entry name" value="TPR_rpt"/>
</dbReference>
<dbReference type="SMART" id="SM00028">
    <property type="entry name" value="TPR"/>
    <property type="match status" value="11"/>
</dbReference>
<feature type="domain" description="CHAT" evidence="4">
    <location>
        <begin position="1557"/>
        <end position="1904"/>
    </location>
</feature>
<dbReference type="PANTHER" id="PTHR45641">
    <property type="entry name" value="TETRATRICOPEPTIDE REPEAT PROTEIN (AFU_ORTHOLOGUE AFUA_6G03870)"/>
    <property type="match status" value="1"/>
</dbReference>
<dbReference type="InterPro" id="IPR024983">
    <property type="entry name" value="CHAT_dom"/>
</dbReference>
<name>A0A5C5XDK2_9PLAN</name>
<dbReference type="Proteomes" id="UP000316095">
    <property type="component" value="Unassembled WGS sequence"/>
</dbReference>
<evidence type="ECO:0000256" key="1">
    <source>
        <dbReference type="ARBA" id="ARBA00022737"/>
    </source>
</evidence>
<keyword evidence="1" id="KW-0677">Repeat</keyword>
<feature type="coiled-coil region" evidence="3">
    <location>
        <begin position="1405"/>
        <end position="1445"/>
    </location>
</feature>
<dbReference type="Pfam" id="PF12770">
    <property type="entry name" value="CHAT"/>
    <property type="match status" value="1"/>
</dbReference>
<gene>
    <name evidence="5" type="ORF">Pan54_16190</name>
</gene>
<dbReference type="SUPFAM" id="SSF48452">
    <property type="entry name" value="TPR-like"/>
    <property type="match status" value="5"/>
</dbReference>
<dbReference type="PANTHER" id="PTHR45641:SF19">
    <property type="entry name" value="NEPHROCYSTIN-3"/>
    <property type="match status" value="1"/>
</dbReference>
<dbReference type="Pfam" id="PF13374">
    <property type="entry name" value="TPR_10"/>
    <property type="match status" value="3"/>
</dbReference>
<evidence type="ECO:0000256" key="2">
    <source>
        <dbReference type="ARBA" id="ARBA00022803"/>
    </source>
</evidence>